<reference evidence="2" key="1">
    <citation type="submission" date="2023-05" db="EMBL/GenBank/DDBJ databases">
        <authorList>
            <person name="Stuckert A."/>
        </authorList>
    </citation>
    <scope>NUCLEOTIDE SEQUENCE</scope>
</reference>
<evidence type="ECO:0000313" key="2">
    <source>
        <dbReference type="EMBL" id="CAI9585117.1"/>
    </source>
</evidence>
<keyword evidence="3" id="KW-1185">Reference proteome</keyword>
<protein>
    <submittedName>
        <fullName evidence="2">Uncharacterized protein</fullName>
    </submittedName>
</protein>
<feature type="non-terminal residue" evidence="2">
    <location>
        <position position="79"/>
    </location>
</feature>
<dbReference type="Proteomes" id="UP001162483">
    <property type="component" value="Unassembled WGS sequence"/>
</dbReference>
<name>A0ABN9EK88_9NEOB</name>
<evidence type="ECO:0000313" key="3">
    <source>
        <dbReference type="Proteomes" id="UP001162483"/>
    </source>
</evidence>
<evidence type="ECO:0000256" key="1">
    <source>
        <dbReference type="SAM" id="MobiDB-lite"/>
    </source>
</evidence>
<comment type="caution">
    <text evidence="2">The sequence shown here is derived from an EMBL/GenBank/DDBJ whole genome shotgun (WGS) entry which is preliminary data.</text>
</comment>
<organism evidence="2 3">
    <name type="scientific">Staurois parvus</name>
    <dbReference type="NCBI Taxonomy" id="386267"/>
    <lineage>
        <taxon>Eukaryota</taxon>
        <taxon>Metazoa</taxon>
        <taxon>Chordata</taxon>
        <taxon>Craniata</taxon>
        <taxon>Vertebrata</taxon>
        <taxon>Euteleostomi</taxon>
        <taxon>Amphibia</taxon>
        <taxon>Batrachia</taxon>
        <taxon>Anura</taxon>
        <taxon>Neobatrachia</taxon>
        <taxon>Ranoidea</taxon>
        <taxon>Ranidae</taxon>
        <taxon>Staurois</taxon>
    </lineage>
</organism>
<dbReference type="EMBL" id="CATNWA010015617">
    <property type="protein sequence ID" value="CAI9585117.1"/>
    <property type="molecule type" value="Genomic_DNA"/>
</dbReference>
<feature type="region of interest" description="Disordered" evidence="1">
    <location>
        <begin position="1"/>
        <end position="22"/>
    </location>
</feature>
<sequence length="79" mass="8628">MTVHSTASEALTHSPTVKQHTVNPLITPDVNPFLPSAISTVSVFFISTYHYIGVTEDVSDTKSIPPSVRCPPQSRYKSL</sequence>
<gene>
    <name evidence="2" type="ORF">SPARVUS_LOCUS10129988</name>
</gene>
<accession>A0ABN9EK88</accession>
<feature type="region of interest" description="Disordered" evidence="1">
    <location>
        <begin position="59"/>
        <end position="79"/>
    </location>
</feature>
<proteinExistence type="predicted"/>